<evidence type="ECO:0000256" key="5">
    <source>
        <dbReference type="ARBA" id="ARBA00023002"/>
    </source>
</evidence>
<feature type="domain" description="Plastocyanin-like" evidence="10">
    <location>
        <begin position="469"/>
        <end position="587"/>
    </location>
</feature>
<dbReference type="InterPro" id="IPR011707">
    <property type="entry name" value="Cu-oxidase-like_N"/>
</dbReference>
<dbReference type="GO" id="GO:0016491">
    <property type="term" value="F:oxidoreductase activity"/>
    <property type="evidence" value="ECO:0007669"/>
    <property type="project" value="UniProtKB-KW"/>
</dbReference>
<evidence type="ECO:0000313" key="13">
    <source>
        <dbReference type="Proteomes" id="UP001239445"/>
    </source>
</evidence>
<keyword evidence="5" id="KW-0560">Oxidoreductase</keyword>
<dbReference type="Proteomes" id="UP001239445">
    <property type="component" value="Unassembled WGS sequence"/>
</dbReference>
<evidence type="ECO:0000256" key="8">
    <source>
        <dbReference type="SAM" id="SignalP"/>
    </source>
</evidence>
<comment type="caution">
    <text evidence="12">The sequence shown here is derived from an EMBL/GenBank/DDBJ whole genome shotgun (WGS) entry which is preliminary data.</text>
</comment>
<dbReference type="Pfam" id="PF00394">
    <property type="entry name" value="Cu-oxidase"/>
    <property type="match status" value="1"/>
</dbReference>
<keyword evidence="13" id="KW-1185">Reference proteome</keyword>
<keyword evidence="7" id="KW-0325">Glycoprotein</keyword>
<feature type="chain" id="PRO_5042577423" evidence="8">
    <location>
        <begin position="18"/>
        <end position="604"/>
    </location>
</feature>
<dbReference type="GO" id="GO:0005507">
    <property type="term" value="F:copper ion binding"/>
    <property type="evidence" value="ECO:0007669"/>
    <property type="project" value="InterPro"/>
</dbReference>
<dbReference type="PROSITE" id="PS00079">
    <property type="entry name" value="MULTICOPPER_OXIDASE1"/>
    <property type="match status" value="1"/>
</dbReference>
<dbReference type="PANTHER" id="PTHR11709">
    <property type="entry name" value="MULTI-COPPER OXIDASE"/>
    <property type="match status" value="1"/>
</dbReference>
<dbReference type="InterPro" id="IPR045087">
    <property type="entry name" value="Cu-oxidase_fam"/>
</dbReference>
<dbReference type="PROSITE" id="PS00080">
    <property type="entry name" value="MULTICOPPER_OXIDASE2"/>
    <property type="match status" value="1"/>
</dbReference>
<evidence type="ECO:0000256" key="3">
    <source>
        <dbReference type="ARBA" id="ARBA00022729"/>
    </source>
</evidence>
<sequence length="604" mass="66149">MFTRLVCSLALASLALAGPLGRPKQFDLTVTWEKRAPNGFSRNMVLINGQSPGPLIEVDEGDEVWVTINNRMPFNTTIHFHGIEMGATPWSDGVPGVTQREIAPGKTFVSRWTAAQYGEYWYHAHHKGQLDDGQYGPIVIHPKKDRATPFGLISQDKDTLAAISKAIAHIKPLMLSDWLNFDSDKALEIQLASNMDVPCYDSMLINGKGKINCWPAEKYASLLSAQQQQMLKNGNATAVTVKGCLPKQVMALSLAFGKPVNYSAIPADVFDVCNPTQGSNTVIEVKKGGKCDDKNGTWVAFDVVGAYGTFTASFSIDGLPMYVYAVDGEYIEPQLVQAISVGNGDRYSFLVHITDAGDYTIRHANTLPIQIISGTATLSYRPSGQTVTPKNFTQYINDAGRALTPDVKFYNQTLQKSYPPSPVAQKADQTIILNMGNTVTGYLWSLNGTSQPQTQEQAEPVLFKPHPNALDNLTITTLNGSWVDLIFVATQVPQPAHPIHKHGNKMWLIGSGQGAFKWPSVEAAIKEVPLSFNLVNPPRRDGFQTLVAGKGPTWTAVRYHVTNPGPWLLHCHIQSHMLGGMSMVIQDGVDKWPVTPPEYLAYGA</sequence>
<feature type="domain" description="Plastocyanin-like" evidence="9">
    <location>
        <begin position="172"/>
        <end position="381"/>
    </location>
</feature>
<dbReference type="InterPro" id="IPR033138">
    <property type="entry name" value="Cu_oxidase_CS"/>
</dbReference>
<dbReference type="Pfam" id="PF07731">
    <property type="entry name" value="Cu-oxidase_2"/>
    <property type="match status" value="1"/>
</dbReference>
<reference evidence="12" key="1">
    <citation type="submission" date="2023-06" db="EMBL/GenBank/DDBJ databases">
        <title>Genome-scale phylogeny and comparative genomics of the fungal order Sordariales.</title>
        <authorList>
            <consortium name="Lawrence Berkeley National Laboratory"/>
            <person name="Hensen N."/>
            <person name="Bonometti L."/>
            <person name="Westerberg I."/>
            <person name="Brannstrom I.O."/>
            <person name="Guillou S."/>
            <person name="Cros-Aarteil S."/>
            <person name="Calhoun S."/>
            <person name="Haridas S."/>
            <person name="Kuo A."/>
            <person name="Mondo S."/>
            <person name="Pangilinan J."/>
            <person name="Riley R."/>
            <person name="Labutti K."/>
            <person name="Andreopoulos B."/>
            <person name="Lipzen A."/>
            <person name="Chen C."/>
            <person name="Yanf M."/>
            <person name="Daum C."/>
            <person name="Ng V."/>
            <person name="Clum A."/>
            <person name="Steindorff A."/>
            <person name="Ohm R."/>
            <person name="Martin F."/>
            <person name="Silar P."/>
            <person name="Natvig D."/>
            <person name="Lalanne C."/>
            <person name="Gautier V."/>
            <person name="Ament-Velasquez S.L."/>
            <person name="Kruys A."/>
            <person name="Hutchinson M.I."/>
            <person name="Powell A.J."/>
            <person name="Barry K."/>
            <person name="Miller A.N."/>
            <person name="Grigoriev I.V."/>
            <person name="Debuchy R."/>
            <person name="Gladieux P."/>
            <person name="Thoren M.H."/>
            <person name="Johannesson H."/>
        </authorList>
    </citation>
    <scope>NUCLEOTIDE SEQUENCE</scope>
    <source>
        <strain evidence="12">PSN4</strain>
    </source>
</reference>
<dbReference type="SUPFAM" id="SSF49503">
    <property type="entry name" value="Cupredoxins"/>
    <property type="match status" value="3"/>
</dbReference>
<evidence type="ECO:0000259" key="11">
    <source>
        <dbReference type="Pfam" id="PF07732"/>
    </source>
</evidence>
<dbReference type="EMBL" id="MU839840">
    <property type="protein sequence ID" value="KAK1751947.1"/>
    <property type="molecule type" value="Genomic_DNA"/>
</dbReference>
<keyword evidence="6" id="KW-0186">Copper</keyword>
<name>A0AAJ0F383_9PEZI</name>
<dbReference type="CDD" id="cd13850">
    <property type="entry name" value="CuRO_1_Abr2_like"/>
    <property type="match status" value="1"/>
</dbReference>
<evidence type="ECO:0000313" key="12">
    <source>
        <dbReference type="EMBL" id="KAK1751947.1"/>
    </source>
</evidence>
<comment type="similarity">
    <text evidence="1">Belongs to the multicopper oxidase family.</text>
</comment>
<dbReference type="CDD" id="cd13898">
    <property type="entry name" value="CuRO_3_Abr2_like"/>
    <property type="match status" value="1"/>
</dbReference>
<dbReference type="Gene3D" id="2.60.40.420">
    <property type="entry name" value="Cupredoxins - blue copper proteins"/>
    <property type="match status" value="3"/>
</dbReference>
<dbReference type="InterPro" id="IPR001117">
    <property type="entry name" value="Cu-oxidase_2nd"/>
</dbReference>
<dbReference type="AlphaFoldDB" id="A0AAJ0F383"/>
<evidence type="ECO:0000259" key="10">
    <source>
        <dbReference type="Pfam" id="PF07731"/>
    </source>
</evidence>
<keyword evidence="2" id="KW-0479">Metal-binding</keyword>
<dbReference type="InterPro" id="IPR002355">
    <property type="entry name" value="Cu_oxidase_Cu_BS"/>
</dbReference>
<dbReference type="InterPro" id="IPR008972">
    <property type="entry name" value="Cupredoxin"/>
</dbReference>
<gene>
    <name evidence="12" type="ORF">QBC47DRAFT_328302</name>
</gene>
<dbReference type="FunFam" id="2.60.40.420:FF:000036">
    <property type="entry name" value="L-ascorbate oxidase"/>
    <property type="match status" value="1"/>
</dbReference>
<feature type="signal peptide" evidence="8">
    <location>
        <begin position="1"/>
        <end position="17"/>
    </location>
</feature>
<keyword evidence="4" id="KW-0677">Repeat</keyword>
<dbReference type="CDD" id="cd13876">
    <property type="entry name" value="CuRO_2_Abr2_like"/>
    <property type="match status" value="1"/>
</dbReference>
<dbReference type="Pfam" id="PF07732">
    <property type="entry name" value="Cu-oxidase_3"/>
    <property type="match status" value="1"/>
</dbReference>
<evidence type="ECO:0000256" key="4">
    <source>
        <dbReference type="ARBA" id="ARBA00022737"/>
    </source>
</evidence>
<dbReference type="InterPro" id="IPR011706">
    <property type="entry name" value="Cu-oxidase_C"/>
</dbReference>
<proteinExistence type="inferred from homology"/>
<evidence type="ECO:0000256" key="7">
    <source>
        <dbReference type="ARBA" id="ARBA00023180"/>
    </source>
</evidence>
<evidence type="ECO:0000256" key="2">
    <source>
        <dbReference type="ARBA" id="ARBA00022723"/>
    </source>
</evidence>
<evidence type="ECO:0000256" key="1">
    <source>
        <dbReference type="ARBA" id="ARBA00010609"/>
    </source>
</evidence>
<accession>A0AAJ0F383</accession>
<protein>
    <submittedName>
        <fullName evidence="12">Cupredoxin</fullName>
    </submittedName>
</protein>
<evidence type="ECO:0000256" key="6">
    <source>
        <dbReference type="ARBA" id="ARBA00023008"/>
    </source>
</evidence>
<keyword evidence="3 8" id="KW-0732">Signal</keyword>
<feature type="domain" description="Plastocyanin-like" evidence="11">
    <location>
        <begin position="30"/>
        <end position="144"/>
    </location>
</feature>
<dbReference type="PANTHER" id="PTHR11709:SF488">
    <property type="entry name" value="LACCASE-RELATED"/>
    <property type="match status" value="1"/>
</dbReference>
<evidence type="ECO:0000259" key="9">
    <source>
        <dbReference type="Pfam" id="PF00394"/>
    </source>
</evidence>
<organism evidence="12 13">
    <name type="scientific">Echria macrotheca</name>
    <dbReference type="NCBI Taxonomy" id="438768"/>
    <lineage>
        <taxon>Eukaryota</taxon>
        <taxon>Fungi</taxon>
        <taxon>Dikarya</taxon>
        <taxon>Ascomycota</taxon>
        <taxon>Pezizomycotina</taxon>
        <taxon>Sordariomycetes</taxon>
        <taxon>Sordariomycetidae</taxon>
        <taxon>Sordariales</taxon>
        <taxon>Schizotheciaceae</taxon>
        <taxon>Echria</taxon>
    </lineage>
</organism>